<dbReference type="RefSeq" id="WP_326840329.1">
    <property type="nucleotide sequence ID" value="NZ_SVNY01000003.1"/>
</dbReference>
<feature type="transmembrane region" description="Helical" evidence="1">
    <location>
        <begin position="72"/>
        <end position="94"/>
    </location>
</feature>
<keyword evidence="3" id="KW-0378">Hydrolase</keyword>
<evidence type="ECO:0000313" key="3">
    <source>
        <dbReference type="EMBL" id="MBE6833381.1"/>
    </source>
</evidence>
<dbReference type="GO" id="GO:0004175">
    <property type="term" value="F:endopeptidase activity"/>
    <property type="evidence" value="ECO:0007669"/>
    <property type="project" value="UniProtKB-ARBA"/>
</dbReference>
<dbReference type="InterPro" id="IPR052710">
    <property type="entry name" value="CAAX_protease"/>
</dbReference>
<dbReference type="Proteomes" id="UP000754750">
    <property type="component" value="Unassembled WGS sequence"/>
</dbReference>
<reference evidence="3" key="1">
    <citation type="submission" date="2019-04" db="EMBL/GenBank/DDBJ databases">
        <title>Evolution of Biomass-Degrading Anaerobic Consortia Revealed by Metagenomics.</title>
        <authorList>
            <person name="Peng X."/>
        </authorList>
    </citation>
    <scope>NUCLEOTIDE SEQUENCE</scope>
    <source>
        <strain evidence="3">SIG551</strain>
    </source>
</reference>
<accession>A0A928KUX0</accession>
<feature type="transmembrane region" description="Helical" evidence="1">
    <location>
        <begin position="187"/>
        <end position="205"/>
    </location>
</feature>
<keyword evidence="3" id="KW-0482">Metalloprotease</keyword>
<proteinExistence type="predicted"/>
<feature type="transmembrane region" description="Helical" evidence="1">
    <location>
        <begin position="31"/>
        <end position="52"/>
    </location>
</feature>
<dbReference type="EMBL" id="SVNY01000003">
    <property type="protein sequence ID" value="MBE6833381.1"/>
    <property type="molecule type" value="Genomic_DNA"/>
</dbReference>
<dbReference type="PANTHER" id="PTHR36435">
    <property type="entry name" value="SLR1288 PROTEIN"/>
    <property type="match status" value="1"/>
</dbReference>
<feature type="transmembrane region" description="Helical" evidence="1">
    <location>
        <begin position="266"/>
        <end position="287"/>
    </location>
</feature>
<dbReference type="GO" id="GO:0008237">
    <property type="term" value="F:metallopeptidase activity"/>
    <property type="evidence" value="ECO:0007669"/>
    <property type="project" value="UniProtKB-KW"/>
</dbReference>
<dbReference type="InterPro" id="IPR003675">
    <property type="entry name" value="Rce1/LyrA-like_dom"/>
</dbReference>
<evidence type="ECO:0000259" key="2">
    <source>
        <dbReference type="Pfam" id="PF02517"/>
    </source>
</evidence>
<keyword evidence="1" id="KW-0472">Membrane</keyword>
<dbReference type="GO" id="GO:0080120">
    <property type="term" value="P:CAAX-box protein maturation"/>
    <property type="evidence" value="ECO:0007669"/>
    <property type="project" value="UniProtKB-ARBA"/>
</dbReference>
<feature type="domain" description="CAAX prenyl protease 2/Lysostaphin resistance protein A-like" evidence="2">
    <location>
        <begin position="161"/>
        <end position="246"/>
    </location>
</feature>
<comment type="caution">
    <text evidence="3">The sequence shown here is derived from an EMBL/GenBank/DDBJ whole genome shotgun (WGS) entry which is preliminary data.</text>
</comment>
<evidence type="ECO:0000256" key="1">
    <source>
        <dbReference type="SAM" id="Phobius"/>
    </source>
</evidence>
<keyword evidence="1" id="KW-1133">Transmembrane helix</keyword>
<sequence>MNQPATGFPADYGRYAAGQEKKALRWEANRLCIVLIVIQVLVSVLSLLSRIYLRELGLLGYPLDAFQGVPPILYFLSYASFYLVGLTLPVLLYWGIRHISPAQALPFEPVRPASAFWMILFGVGVCTTANIPSSMVVSFFKSMGYSGNVPDLPLNEDPFVQVLFFLTLAVVPPLTEELIFRGAILNGLRPFGDTAAIFGSAFLFALYHGNFAQMVFAFPCGLVLAFAVVKTGNLWVAVLIHFINNGTSVLFQLSQFYTDQATASTAYMIYFIGSALAGVGALIFLSRRNKSLFQLNNRGSLLSTSQKFVTTLWNPGAVALILLSLVSAVYVLETY</sequence>
<name>A0A928KUX0_9FIRM</name>
<feature type="transmembrane region" description="Helical" evidence="1">
    <location>
        <begin position="115"/>
        <end position="139"/>
    </location>
</feature>
<protein>
    <submittedName>
        <fullName evidence="3">CPBP family intramembrane metalloprotease</fullName>
    </submittedName>
</protein>
<dbReference type="PANTHER" id="PTHR36435:SF1">
    <property type="entry name" value="CAAX AMINO TERMINAL PROTEASE FAMILY PROTEIN"/>
    <property type="match status" value="1"/>
</dbReference>
<keyword evidence="3" id="KW-0645">Protease</keyword>
<evidence type="ECO:0000313" key="4">
    <source>
        <dbReference type="Proteomes" id="UP000754750"/>
    </source>
</evidence>
<feature type="transmembrane region" description="Helical" evidence="1">
    <location>
        <begin position="308"/>
        <end position="332"/>
    </location>
</feature>
<dbReference type="AlphaFoldDB" id="A0A928KUX0"/>
<organism evidence="3 4">
    <name type="scientific">Faecalispora sporosphaeroides</name>
    <dbReference type="NCBI Taxonomy" id="1549"/>
    <lineage>
        <taxon>Bacteria</taxon>
        <taxon>Bacillati</taxon>
        <taxon>Bacillota</taxon>
        <taxon>Clostridia</taxon>
        <taxon>Eubacteriales</taxon>
        <taxon>Oscillospiraceae</taxon>
        <taxon>Faecalispora</taxon>
    </lineage>
</organism>
<keyword evidence="1" id="KW-0812">Transmembrane</keyword>
<gene>
    <name evidence="3" type="ORF">E7512_07360</name>
</gene>
<dbReference type="Pfam" id="PF02517">
    <property type="entry name" value="Rce1-like"/>
    <property type="match status" value="1"/>
</dbReference>
<feature type="transmembrane region" description="Helical" evidence="1">
    <location>
        <begin position="159"/>
        <end position="175"/>
    </location>
</feature>